<comment type="subcellular location">
    <subcellularLocation>
        <location evidence="1 13">Cell outer membrane</location>
        <topology evidence="1 13">Multi-pass membrane protein</topology>
    </subcellularLocation>
</comment>
<dbReference type="Pfam" id="PF11741">
    <property type="entry name" value="AMIN"/>
    <property type="match status" value="1"/>
</dbReference>
<feature type="domain" description="TonB-dependent receptor plug" evidence="16">
    <location>
        <begin position="189"/>
        <end position="285"/>
    </location>
</feature>
<evidence type="ECO:0000256" key="8">
    <source>
        <dbReference type="ARBA" id="ARBA00023004"/>
    </source>
</evidence>
<dbReference type="Proteomes" id="UP000651156">
    <property type="component" value="Unassembled WGS sequence"/>
</dbReference>
<dbReference type="CDD" id="cd01347">
    <property type="entry name" value="ligand_gated_channel"/>
    <property type="match status" value="1"/>
</dbReference>
<protein>
    <submittedName>
        <fullName evidence="18">TonB-dependent siderophore receptor</fullName>
    </submittedName>
</protein>
<keyword evidence="8" id="KW-0408">Iron</keyword>
<evidence type="ECO:0000259" key="15">
    <source>
        <dbReference type="Pfam" id="PF00593"/>
    </source>
</evidence>
<keyword evidence="4 13" id="KW-1134">Transmembrane beta strand</keyword>
<dbReference type="InterPro" id="IPR012910">
    <property type="entry name" value="Plug_dom"/>
</dbReference>
<evidence type="ECO:0000256" key="2">
    <source>
        <dbReference type="ARBA" id="ARBA00009810"/>
    </source>
</evidence>
<evidence type="ECO:0000313" key="18">
    <source>
        <dbReference type="EMBL" id="MBE9193034.1"/>
    </source>
</evidence>
<dbReference type="Gene3D" id="2.170.130.10">
    <property type="entry name" value="TonB-dependent receptor, plug domain"/>
    <property type="match status" value="1"/>
</dbReference>
<keyword evidence="19" id="KW-1185">Reference proteome</keyword>
<keyword evidence="18" id="KW-0675">Receptor</keyword>
<dbReference type="InterPro" id="IPR021731">
    <property type="entry name" value="AMIN_dom"/>
</dbReference>
<feature type="domain" description="TonB-dependent receptor-like beta-barrel" evidence="15">
    <location>
        <begin position="359"/>
        <end position="800"/>
    </location>
</feature>
<dbReference type="PANTHER" id="PTHR32552">
    <property type="entry name" value="FERRICHROME IRON RECEPTOR-RELATED"/>
    <property type="match status" value="1"/>
</dbReference>
<keyword evidence="6 13" id="KW-0812">Transmembrane</keyword>
<evidence type="ECO:0000256" key="14">
    <source>
        <dbReference type="RuleBase" id="RU003357"/>
    </source>
</evidence>
<dbReference type="NCBIfam" id="TIGR01783">
    <property type="entry name" value="TonB-siderophor"/>
    <property type="match status" value="1"/>
</dbReference>
<dbReference type="InterPro" id="IPR039426">
    <property type="entry name" value="TonB-dep_rcpt-like"/>
</dbReference>
<dbReference type="Pfam" id="PF00593">
    <property type="entry name" value="TonB_dep_Rec_b-barrel"/>
    <property type="match status" value="1"/>
</dbReference>
<evidence type="ECO:0000256" key="1">
    <source>
        <dbReference type="ARBA" id="ARBA00004571"/>
    </source>
</evidence>
<dbReference type="PANTHER" id="PTHR32552:SF68">
    <property type="entry name" value="FERRICHROME OUTER MEMBRANE TRANSPORTER_PHAGE RECEPTOR"/>
    <property type="match status" value="1"/>
</dbReference>
<dbReference type="EMBL" id="JADEWN010000074">
    <property type="protein sequence ID" value="MBE9193034.1"/>
    <property type="molecule type" value="Genomic_DNA"/>
</dbReference>
<evidence type="ECO:0000256" key="5">
    <source>
        <dbReference type="ARBA" id="ARBA00022496"/>
    </source>
</evidence>
<evidence type="ECO:0000256" key="9">
    <source>
        <dbReference type="ARBA" id="ARBA00023065"/>
    </source>
</evidence>
<evidence type="ECO:0000256" key="4">
    <source>
        <dbReference type="ARBA" id="ARBA00022452"/>
    </source>
</evidence>
<keyword evidence="9" id="KW-0406">Ion transport</keyword>
<keyword evidence="5" id="KW-0410">Iron transport</keyword>
<keyword evidence="3 13" id="KW-0813">Transport</keyword>
<organism evidence="18 19">
    <name type="scientific">Gloeocapsopsis crepidinum LEGE 06123</name>
    <dbReference type="NCBI Taxonomy" id="588587"/>
    <lineage>
        <taxon>Bacteria</taxon>
        <taxon>Bacillati</taxon>
        <taxon>Cyanobacteriota</taxon>
        <taxon>Cyanophyceae</taxon>
        <taxon>Oscillatoriophycideae</taxon>
        <taxon>Chroococcales</taxon>
        <taxon>Chroococcaceae</taxon>
        <taxon>Gloeocapsopsis</taxon>
    </lineage>
</organism>
<dbReference type="InterPro" id="IPR000531">
    <property type="entry name" value="Beta-barrel_TonB"/>
</dbReference>
<evidence type="ECO:0000313" key="19">
    <source>
        <dbReference type="Proteomes" id="UP000651156"/>
    </source>
</evidence>
<dbReference type="Gene3D" id="2.40.170.20">
    <property type="entry name" value="TonB-dependent receptor, beta-barrel domain"/>
    <property type="match status" value="1"/>
</dbReference>
<name>A0ABR9UXK8_9CHRO</name>
<proteinExistence type="inferred from homology"/>
<keyword evidence="12 13" id="KW-0998">Cell outer membrane</keyword>
<dbReference type="Pfam" id="PF07715">
    <property type="entry name" value="Plug"/>
    <property type="match status" value="1"/>
</dbReference>
<comment type="similarity">
    <text evidence="2 13 14">Belongs to the TonB-dependent receptor family.</text>
</comment>
<sequence length="831" mass="92253">MKIQLRRPANLSLPLLIGLWGMSGMAIAIQPAWAEDDILKQVISEQSAAVVQVTVRIEQSDIGLEVILETVGELSQPSTAIADNVLIIDIPNAIVTDRNEFQVANPADGIALVSVTNLPDNRLRVSLTGVDAPPIANIRTETLGLVVSVVSGTEAESEEEIQVIVTGEQDDPYRVRNTTTATRTDTPIVETPQSIQAIPREFIEDQSASDLGDVTRNVAGLNQFSVYQDFALRGFRISDESVLYNGLRGNPYNFFTNSPILSNVERVEVLQGPASVLYGQLQPGGLINIITRQPEADPSTEIRGIAGSYEQFGIQFDSTGSVDTEGQLLYRFNAVHLGADSFRDFQSSDYFQIAPSLTWSINDRTTLALTGEWFDDSRRGQRDRGIVAPGGNLFAVPISFTVNEPDDRAGSNGYAIQLSLNHAFTEDWQLNATGRFARGEYFNRYHNPTNLLDDLQTITRDYRDQKFISNSFAADIYAVGEFATGSLNHRLVIGADTTIQNNTQDGFFADPIEDGGDVPALDIFNPIYGQANPDNYTLLFDRSRDQLRQYGIYLQDQIQFSDRWQALLGLRYDFFDNESNFRGDFGFGESSFSDTALTLRGGVVYEPVDNLFLYTSYSQGFVPQSETQQGPDRGGPFDPEQSWQIEVGAKASVFDNRLTATLATYYIIRENLLVSDPVDFDRLLQIGEARSQGVEVVLVGRITDDWSLSANYAYNDAEVTRDIDSSLVGRQLENAPRHSAALWTRYNFPNTGFGIAGGLRYVDDRPTFNESVQLPSYVVFDAALFYSLRELQLAINFDNIFDTTHFIGGYDETAVSPGQPFTVRFTASYRF</sequence>
<dbReference type="InterPro" id="IPR036942">
    <property type="entry name" value="Beta-barrel_TonB_sf"/>
</dbReference>
<dbReference type="PROSITE" id="PS52016">
    <property type="entry name" value="TONB_DEPENDENT_REC_3"/>
    <property type="match status" value="1"/>
</dbReference>
<gene>
    <name evidence="18" type="ORF">IQ230_22315</name>
</gene>
<evidence type="ECO:0000256" key="13">
    <source>
        <dbReference type="PROSITE-ProRule" id="PRU01360"/>
    </source>
</evidence>
<evidence type="ECO:0000256" key="7">
    <source>
        <dbReference type="ARBA" id="ARBA00022729"/>
    </source>
</evidence>
<keyword evidence="10 14" id="KW-0798">TonB box</keyword>
<evidence type="ECO:0000256" key="10">
    <source>
        <dbReference type="ARBA" id="ARBA00023077"/>
    </source>
</evidence>
<feature type="domain" description="AMIN" evidence="17">
    <location>
        <begin position="55"/>
        <end position="146"/>
    </location>
</feature>
<evidence type="ECO:0000256" key="11">
    <source>
        <dbReference type="ARBA" id="ARBA00023136"/>
    </source>
</evidence>
<evidence type="ECO:0000259" key="17">
    <source>
        <dbReference type="Pfam" id="PF11741"/>
    </source>
</evidence>
<keyword evidence="7" id="KW-0732">Signal</keyword>
<dbReference type="RefSeq" id="WP_193934431.1">
    <property type="nucleotide sequence ID" value="NZ_CAWPMZ010000119.1"/>
</dbReference>
<comment type="caution">
    <text evidence="18">The sequence shown here is derived from an EMBL/GenBank/DDBJ whole genome shotgun (WGS) entry which is preliminary data.</text>
</comment>
<evidence type="ECO:0000256" key="3">
    <source>
        <dbReference type="ARBA" id="ARBA00022448"/>
    </source>
</evidence>
<dbReference type="InterPro" id="IPR010105">
    <property type="entry name" value="TonB_sidphr_rcpt"/>
</dbReference>
<reference evidence="18 19" key="1">
    <citation type="submission" date="2020-10" db="EMBL/GenBank/DDBJ databases">
        <authorList>
            <person name="Castelo-Branco R."/>
            <person name="Eusebio N."/>
            <person name="Adriana R."/>
            <person name="Vieira A."/>
            <person name="Brugerolle De Fraissinette N."/>
            <person name="Rezende De Castro R."/>
            <person name="Schneider M.P."/>
            <person name="Vasconcelos V."/>
            <person name="Leao P.N."/>
        </authorList>
    </citation>
    <scope>NUCLEOTIDE SEQUENCE [LARGE SCALE GENOMIC DNA]</scope>
    <source>
        <strain evidence="18 19">LEGE 06123</strain>
    </source>
</reference>
<dbReference type="SUPFAM" id="SSF56935">
    <property type="entry name" value="Porins"/>
    <property type="match status" value="1"/>
</dbReference>
<dbReference type="InterPro" id="IPR037066">
    <property type="entry name" value="Plug_dom_sf"/>
</dbReference>
<evidence type="ECO:0000256" key="6">
    <source>
        <dbReference type="ARBA" id="ARBA00022692"/>
    </source>
</evidence>
<keyword evidence="11 13" id="KW-0472">Membrane</keyword>
<evidence type="ECO:0000256" key="12">
    <source>
        <dbReference type="ARBA" id="ARBA00023237"/>
    </source>
</evidence>
<evidence type="ECO:0000259" key="16">
    <source>
        <dbReference type="Pfam" id="PF07715"/>
    </source>
</evidence>
<accession>A0ABR9UXK8</accession>